<protein>
    <recommendedName>
        <fullName evidence="6">Transcription antitermination protein NusB</fullName>
    </recommendedName>
    <alternativeName>
        <fullName evidence="6">Antitermination factor NusB</fullName>
    </alternativeName>
</protein>
<dbReference type="AlphaFoldDB" id="A0A1B1YUR3"/>
<dbReference type="GO" id="GO:0031564">
    <property type="term" value="P:transcription antitermination"/>
    <property type="evidence" value="ECO:0007669"/>
    <property type="project" value="UniProtKB-KW"/>
</dbReference>
<dbReference type="SUPFAM" id="SSF48013">
    <property type="entry name" value="NusB-like"/>
    <property type="match status" value="1"/>
</dbReference>
<dbReference type="InterPro" id="IPR006027">
    <property type="entry name" value="NusB_RsmB_TIM44"/>
</dbReference>
<dbReference type="HAMAP" id="MF_00073">
    <property type="entry name" value="NusB"/>
    <property type="match status" value="1"/>
</dbReference>
<keyword evidence="5 6" id="KW-0804">Transcription</keyword>
<evidence type="ECO:0000256" key="4">
    <source>
        <dbReference type="ARBA" id="ARBA00023015"/>
    </source>
</evidence>
<dbReference type="FunCoup" id="A0A1B1YUR3">
    <property type="interactions" value="368"/>
</dbReference>
<dbReference type="GO" id="GO:0005829">
    <property type="term" value="C:cytosol"/>
    <property type="evidence" value="ECO:0007669"/>
    <property type="project" value="TreeGrafter"/>
</dbReference>
<comment type="function">
    <text evidence="6">Involved in transcription antitermination. Required for transcription of ribosomal RNA (rRNA) genes. Binds specifically to the boxA antiterminator sequence of the ribosomal RNA (rrn) operons.</text>
</comment>
<dbReference type="GO" id="GO:0003723">
    <property type="term" value="F:RNA binding"/>
    <property type="evidence" value="ECO:0007669"/>
    <property type="project" value="UniProtKB-UniRule"/>
</dbReference>
<dbReference type="STRING" id="1810504.PG2T_09925"/>
<keyword evidence="2 6" id="KW-0889">Transcription antitermination</keyword>
<keyword evidence="3 6" id="KW-0694">RNA-binding</keyword>
<evidence type="ECO:0000256" key="6">
    <source>
        <dbReference type="HAMAP-Rule" id="MF_00073"/>
    </source>
</evidence>
<dbReference type="Gene3D" id="1.10.940.10">
    <property type="entry name" value="NusB-like"/>
    <property type="match status" value="1"/>
</dbReference>
<evidence type="ECO:0000259" key="7">
    <source>
        <dbReference type="Pfam" id="PF01029"/>
    </source>
</evidence>
<dbReference type="GO" id="GO:0006353">
    <property type="term" value="P:DNA-templated transcription termination"/>
    <property type="evidence" value="ECO:0007669"/>
    <property type="project" value="UniProtKB-UniRule"/>
</dbReference>
<proteinExistence type="inferred from homology"/>
<reference evidence="9" key="1">
    <citation type="submission" date="2016-03" db="EMBL/GenBank/DDBJ databases">
        <title>Complete genome sequence of Solimmundus cernigliae, representing a novel lineage of polycyclic aromatic hydrocarbon degraders within the Gammaproteobacteria.</title>
        <authorList>
            <person name="Singleton D.R."/>
            <person name="Dickey A.N."/>
            <person name="Scholl E.H."/>
            <person name="Wright F.A."/>
            <person name="Aitken M.D."/>
        </authorList>
    </citation>
    <scope>NUCLEOTIDE SEQUENCE [LARGE SCALE GENOMIC DNA]</scope>
    <source>
        <strain evidence="9">TR3.2</strain>
    </source>
</reference>
<dbReference type="Proteomes" id="UP000092952">
    <property type="component" value="Chromosome"/>
</dbReference>
<keyword evidence="4 6" id="KW-0805">Transcription regulation</keyword>
<evidence type="ECO:0000256" key="3">
    <source>
        <dbReference type="ARBA" id="ARBA00022884"/>
    </source>
</evidence>
<dbReference type="PANTHER" id="PTHR11078:SF3">
    <property type="entry name" value="ANTITERMINATION NUSB DOMAIN-CONTAINING PROTEIN"/>
    <property type="match status" value="1"/>
</dbReference>
<evidence type="ECO:0000256" key="5">
    <source>
        <dbReference type="ARBA" id="ARBA00023163"/>
    </source>
</evidence>
<feature type="domain" description="NusB/RsmB/TIM44" evidence="7">
    <location>
        <begin position="7"/>
        <end position="133"/>
    </location>
</feature>
<keyword evidence="9" id="KW-1185">Reference proteome</keyword>
<dbReference type="OrthoDB" id="9789556at2"/>
<evidence type="ECO:0000313" key="8">
    <source>
        <dbReference type="EMBL" id="ANX04466.1"/>
    </source>
</evidence>
<dbReference type="RefSeq" id="WP_068804713.1">
    <property type="nucleotide sequence ID" value="NZ_CP014671.1"/>
</dbReference>
<sequence>MSRARSKARRGALQALYQWQLAGGDDSLASIESQFLAERELGDIDAEYFHELLTEVGRRRADYDQRIAPLLDRPLEQLDPVEHAILWLGSYELEARWDIPFRVVIAEAMELTKQFGGDNAHRYVNAILDRLARELRAAERALPT</sequence>
<dbReference type="KEGG" id="gbi:PG2T_09925"/>
<dbReference type="Pfam" id="PF01029">
    <property type="entry name" value="NusB"/>
    <property type="match status" value="1"/>
</dbReference>
<evidence type="ECO:0000256" key="2">
    <source>
        <dbReference type="ARBA" id="ARBA00022814"/>
    </source>
</evidence>
<gene>
    <name evidence="6" type="primary">nusB</name>
    <name evidence="8" type="ORF">PG2T_09925</name>
</gene>
<dbReference type="InterPro" id="IPR011605">
    <property type="entry name" value="NusB_fam"/>
</dbReference>
<dbReference type="InParanoid" id="A0A1B1YUR3"/>
<name>A0A1B1YUR3_9GAMM</name>
<evidence type="ECO:0000313" key="9">
    <source>
        <dbReference type="Proteomes" id="UP000092952"/>
    </source>
</evidence>
<organism evidence="8 9">
    <name type="scientific">Immundisolibacter cernigliae</name>
    <dbReference type="NCBI Taxonomy" id="1810504"/>
    <lineage>
        <taxon>Bacteria</taxon>
        <taxon>Pseudomonadati</taxon>
        <taxon>Pseudomonadota</taxon>
        <taxon>Gammaproteobacteria</taxon>
        <taxon>Immundisolibacterales</taxon>
        <taxon>Immundisolibacteraceae</taxon>
        <taxon>Immundisolibacter</taxon>
    </lineage>
</organism>
<dbReference type="InterPro" id="IPR035926">
    <property type="entry name" value="NusB-like_sf"/>
</dbReference>
<dbReference type="EMBL" id="CP014671">
    <property type="protein sequence ID" value="ANX04466.1"/>
    <property type="molecule type" value="Genomic_DNA"/>
</dbReference>
<accession>A0A1B1YUR3</accession>
<evidence type="ECO:0000256" key="1">
    <source>
        <dbReference type="ARBA" id="ARBA00005952"/>
    </source>
</evidence>
<dbReference type="PANTHER" id="PTHR11078">
    <property type="entry name" value="N UTILIZATION SUBSTANCE PROTEIN B-RELATED"/>
    <property type="match status" value="1"/>
</dbReference>
<dbReference type="NCBIfam" id="TIGR01951">
    <property type="entry name" value="nusB"/>
    <property type="match status" value="1"/>
</dbReference>
<comment type="similarity">
    <text evidence="1 6">Belongs to the NusB family.</text>
</comment>